<keyword evidence="7 8" id="KW-0472">Membrane</keyword>
<feature type="transmembrane region" description="Helical" evidence="8">
    <location>
        <begin position="14"/>
        <end position="34"/>
    </location>
</feature>
<protein>
    <recommendedName>
        <fullName evidence="10">Nucleoside transporter YegT</fullName>
    </recommendedName>
</protein>
<organism evidence="9">
    <name type="scientific">bioreactor metagenome</name>
    <dbReference type="NCBI Taxonomy" id="1076179"/>
    <lineage>
        <taxon>unclassified sequences</taxon>
        <taxon>metagenomes</taxon>
        <taxon>ecological metagenomes</taxon>
    </lineage>
</organism>
<proteinExistence type="predicted"/>
<dbReference type="AlphaFoldDB" id="A0A645H236"/>
<evidence type="ECO:0000256" key="3">
    <source>
        <dbReference type="ARBA" id="ARBA00022475"/>
    </source>
</evidence>
<evidence type="ECO:0000256" key="2">
    <source>
        <dbReference type="ARBA" id="ARBA00022448"/>
    </source>
</evidence>
<dbReference type="PANTHER" id="PTHR23522:SF10">
    <property type="entry name" value="3-PHENYLPROPIONIC ACID TRANSPORTER-RELATED"/>
    <property type="match status" value="1"/>
</dbReference>
<evidence type="ECO:0000256" key="4">
    <source>
        <dbReference type="ARBA" id="ARBA00022519"/>
    </source>
</evidence>
<dbReference type="InterPro" id="IPR036259">
    <property type="entry name" value="MFS_trans_sf"/>
</dbReference>
<keyword evidence="3" id="KW-1003">Cell membrane</keyword>
<evidence type="ECO:0000313" key="9">
    <source>
        <dbReference type="EMBL" id="MPN30404.1"/>
    </source>
</evidence>
<gene>
    <name evidence="9" type="ORF">SDC9_177875</name>
</gene>
<evidence type="ECO:0000256" key="6">
    <source>
        <dbReference type="ARBA" id="ARBA00022989"/>
    </source>
</evidence>
<keyword evidence="5 8" id="KW-0812">Transmembrane</keyword>
<name>A0A645H236_9ZZZZ</name>
<reference evidence="9" key="1">
    <citation type="submission" date="2019-08" db="EMBL/GenBank/DDBJ databases">
        <authorList>
            <person name="Kucharzyk K."/>
            <person name="Murdoch R.W."/>
            <person name="Higgins S."/>
            <person name="Loffler F."/>
        </authorList>
    </citation>
    <scope>NUCLEOTIDE SEQUENCE</scope>
</reference>
<comment type="subcellular location">
    <subcellularLocation>
        <location evidence="1">Cell inner membrane</location>
        <topology evidence="1">Multi-pass membrane protein</topology>
    </subcellularLocation>
</comment>
<sequence length="177" mass="19631">MACAIPWTTPKPPFMKAAAAMVLAIAMFALAGLFTSWRLKWIFSAGLAFGVIRFLFCAWNTKASLLTGITMHGLSFTLFFITAQIYLNERVDQAWRARAQALMSLMISGVGNLLGYLGSGFWLRACQQPQGMRWTLYWGGISFAVMLVLIYFTFAYHGQSSGLRRNPGAQDAPKPQS</sequence>
<keyword evidence="2" id="KW-0813">Transport</keyword>
<comment type="caution">
    <text evidence="9">The sequence shown here is derived from an EMBL/GenBank/DDBJ whole genome shotgun (WGS) entry which is preliminary data.</text>
</comment>
<dbReference type="GO" id="GO:0005886">
    <property type="term" value="C:plasma membrane"/>
    <property type="evidence" value="ECO:0007669"/>
    <property type="project" value="UniProtKB-SubCell"/>
</dbReference>
<dbReference type="SUPFAM" id="SSF103473">
    <property type="entry name" value="MFS general substrate transporter"/>
    <property type="match status" value="1"/>
</dbReference>
<evidence type="ECO:0000256" key="8">
    <source>
        <dbReference type="SAM" id="Phobius"/>
    </source>
</evidence>
<feature type="transmembrane region" description="Helical" evidence="8">
    <location>
        <begin position="99"/>
        <end position="123"/>
    </location>
</feature>
<accession>A0A645H236</accession>
<evidence type="ECO:0000256" key="1">
    <source>
        <dbReference type="ARBA" id="ARBA00004429"/>
    </source>
</evidence>
<dbReference type="InterPro" id="IPR004740">
    <property type="entry name" value="Nuc_H_symport"/>
</dbReference>
<evidence type="ECO:0000256" key="7">
    <source>
        <dbReference type="ARBA" id="ARBA00023136"/>
    </source>
</evidence>
<dbReference type="EMBL" id="VSSQ01081505">
    <property type="protein sequence ID" value="MPN30404.1"/>
    <property type="molecule type" value="Genomic_DNA"/>
</dbReference>
<dbReference type="Gene3D" id="1.20.1250.20">
    <property type="entry name" value="MFS general substrate transporter like domains"/>
    <property type="match status" value="1"/>
</dbReference>
<keyword evidence="6 8" id="KW-1133">Transmembrane helix</keyword>
<feature type="transmembrane region" description="Helical" evidence="8">
    <location>
        <begin position="65"/>
        <end position="87"/>
    </location>
</feature>
<dbReference type="PANTHER" id="PTHR23522">
    <property type="entry name" value="BLL5896 PROTEIN"/>
    <property type="match status" value="1"/>
</dbReference>
<evidence type="ECO:0008006" key="10">
    <source>
        <dbReference type="Google" id="ProtNLM"/>
    </source>
</evidence>
<feature type="transmembrane region" description="Helical" evidence="8">
    <location>
        <begin position="41"/>
        <end position="59"/>
    </location>
</feature>
<evidence type="ECO:0000256" key="5">
    <source>
        <dbReference type="ARBA" id="ARBA00022692"/>
    </source>
</evidence>
<dbReference type="Pfam" id="PF03825">
    <property type="entry name" value="Nuc_H_symport"/>
    <property type="match status" value="1"/>
</dbReference>
<keyword evidence="4" id="KW-0997">Cell inner membrane</keyword>
<feature type="transmembrane region" description="Helical" evidence="8">
    <location>
        <begin position="135"/>
        <end position="156"/>
    </location>
</feature>
<dbReference type="GO" id="GO:0005337">
    <property type="term" value="F:nucleoside transmembrane transporter activity"/>
    <property type="evidence" value="ECO:0007669"/>
    <property type="project" value="InterPro"/>
</dbReference>